<name>A0A5B9DQW1_9HYPH</name>
<evidence type="ECO:0000313" key="4">
    <source>
        <dbReference type="Proteomes" id="UP000321062"/>
    </source>
</evidence>
<dbReference type="EMBL" id="CP041690">
    <property type="protein sequence ID" value="QEE21607.1"/>
    <property type="molecule type" value="Genomic_DNA"/>
</dbReference>
<dbReference type="InterPro" id="IPR052342">
    <property type="entry name" value="MCH/BMMD"/>
</dbReference>
<evidence type="ECO:0000313" key="3">
    <source>
        <dbReference type="EMBL" id="QEE21607.1"/>
    </source>
</evidence>
<dbReference type="InterPro" id="IPR029069">
    <property type="entry name" value="HotDog_dom_sf"/>
</dbReference>
<feature type="region of interest" description="Disordered" evidence="1">
    <location>
        <begin position="1"/>
        <end position="33"/>
    </location>
</feature>
<dbReference type="OrthoDB" id="9797938at2"/>
<evidence type="ECO:0000259" key="2">
    <source>
        <dbReference type="Pfam" id="PF01575"/>
    </source>
</evidence>
<dbReference type="CDD" id="cd03454">
    <property type="entry name" value="YdeM"/>
    <property type="match status" value="1"/>
</dbReference>
<keyword evidence="4" id="KW-1185">Reference proteome</keyword>
<dbReference type="Pfam" id="PF01575">
    <property type="entry name" value="MaoC_dehydratas"/>
    <property type="match status" value="1"/>
</dbReference>
<organism evidence="3 4">
    <name type="scientific">Paradevosia tibetensis</name>
    <dbReference type="NCBI Taxonomy" id="1447062"/>
    <lineage>
        <taxon>Bacteria</taxon>
        <taxon>Pseudomonadati</taxon>
        <taxon>Pseudomonadota</taxon>
        <taxon>Alphaproteobacteria</taxon>
        <taxon>Hyphomicrobiales</taxon>
        <taxon>Devosiaceae</taxon>
        <taxon>Paradevosia</taxon>
    </lineage>
</organism>
<sequence length="221" mass="24366">MGRDGTHARYPQPEGRAGNDHATCQPGGTAQPRGAAVTRWFEDITIDEPFPLGEHTFTEEEIIRFGKLYDPQYFHTDPEAARHSHFGGLVASGWHTVSVGHRKMVDALFAEEERLRGMGQEPGVSGPSPGVNKMAFKAPVRPGDTVTYTLVVTDKRASNSIPGWGLLFNHLTAVNQDGELVYDAELVGFNKLRDYRMPLRLKLAMALTRVPGLNKLLARSS</sequence>
<protein>
    <submittedName>
        <fullName evidence="3">MaoC family dehydratase</fullName>
    </submittedName>
</protein>
<dbReference type="PANTHER" id="PTHR43664">
    <property type="entry name" value="MONOAMINE OXIDASE-RELATED"/>
    <property type="match status" value="1"/>
</dbReference>
<dbReference type="AlphaFoldDB" id="A0A5B9DQW1"/>
<dbReference type="InterPro" id="IPR002539">
    <property type="entry name" value="MaoC-like_dom"/>
</dbReference>
<feature type="domain" description="MaoC-like" evidence="2">
    <location>
        <begin position="53"/>
        <end position="158"/>
    </location>
</feature>
<dbReference type="PANTHER" id="PTHR43664:SF1">
    <property type="entry name" value="BETA-METHYLMALYL-COA DEHYDRATASE"/>
    <property type="match status" value="1"/>
</dbReference>
<dbReference type="SUPFAM" id="SSF54637">
    <property type="entry name" value="Thioesterase/thiol ester dehydrase-isomerase"/>
    <property type="match status" value="1"/>
</dbReference>
<dbReference type="Proteomes" id="UP000321062">
    <property type="component" value="Chromosome"/>
</dbReference>
<dbReference type="KEGG" id="yti:FNA67_16065"/>
<evidence type="ECO:0000256" key="1">
    <source>
        <dbReference type="SAM" id="MobiDB-lite"/>
    </source>
</evidence>
<gene>
    <name evidence="3" type="ORF">FNA67_16065</name>
</gene>
<accession>A0A5B9DQW1</accession>
<reference evidence="3 4" key="1">
    <citation type="journal article" date="2015" name="Int. J. Syst. Evol. Microbiol.">
        <title>Youhaiella tibetensis gen. nov., sp. nov., isolated from subsurface sediment.</title>
        <authorList>
            <person name="Wang Y.X."/>
            <person name="Huang F.Q."/>
            <person name="Nogi Y."/>
            <person name="Pang S.J."/>
            <person name="Wang P.K."/>
            <person name="Lv J."/>
        </authorList>
    </citation>
    <scope>NUCLEOTIDE SEQUENCE [LARGE SCALE GENOMIC DNA]</scope>
    <source>
        <strain evidence="4">fig4</strain>
    </source>
</reference>
<dbReference type="Gene3D" id="3.10.129.10">
    <property type="entry name" value="Hotdog Thioesterase"/>
    <property type="match status" value="1"/>
</dbReference>
<proteinExistence type="predicted"/>